<comment type="caution">
    <text evidence="1">The sequence shown here is derived from an EMBL/GenBank/DDBJ whole genome shotgun (WGS) entry which is preliminary data.</text>
</comment>
<evidence type="ECO:0000313" key="2">
    <source>
        <dbReference type="Proteomes" id="UP001054945"/>
    </source>
</evidence>
<proteinExistence type="predicted"/>
<evidence type="ECO:0000313" key="1">
    <source>
        <dbReference type="EMBL" id="GIY14924.1"/>
    </source>
</evidence>
<gene>
    <name evidence="1" type="ORF">CEXT_809391</name>
</gene>
<dbReference type="Proteomes" id="UP001054945">
    <property type="component" value="Unassembled WGS sequence"/>
</dbReference>
<name>A0AAV4R1K1_CAEEX</name>
<dbReference type="AlphaFoldDB" id="A0AAV4R1K1"/>
<protein>
    <submittedName>
        <fullName evidence="1">Uncharacterized protein</fullName>
    </submittedName>
</protein>
<reference evidence="1 2" key="1">
    <citation type="submission" date="2021-06" db="EMBL/GenBank/DDBJ databases">
        <title>Caerostris extrusa draft genome.</title>
        <authorList>
            <person name="Kono N."/>
            <person name="Arakawa K."/>
        </authorList>
    </citation>
    <scope>NUCLEOTIDE SEQUENCE [LARGE SCALE GENOMIC DNA]</scope>
</reference>
<accession>A0AAV4R1K1</accession>
<keyword evidence="2" id="KW-1185">Reference proteome</keyword>
<sequence length="74" mass="8810">MCPKCEGQTKASTDNSRKLGWVWRRTPEHVNQYMDLHFRKRTRLMKIPEVEQADLFMKDIAKVYAGYGNENMEM</sequence>
<organism evidence="1 2">
    <name type="scientific">Caerostris extrusa</name>
    <name type="common">Bark spider</name>
    <name type="synonym">Caerostris bankana</name>
    <dbReference type="NCBI Taxonomy" id="172846"/>
    <lineage>
        <taxon>Eukaryota</taxon>
        <taxon>Metazoa</taxon>
        <taxon>Ecdysozoa</taxon>
        <taxon>Arthropoda</taxon>
        <taxon>Chelicerata</taxon>
        <taxon>Arachnida</taxon>
        <taxon>Araneae</taxon>
        <taxon>Araneomorphae</taxon>
        <taxon>Entelegynae</taxon>
        <taxon>Araneoidea</taxon>
        <taxon>Araneidae</taxon>
        <taxon>Caerostris</taxon>
    </lineage>
</organism>
<dbReference type="EMBL" id="BPLR01007171">
    <property type="protein sequence ID" value="GIY14924.1"/>
    <property type="molecule type" value="Genomic_DNA"/>
</dbReference>